<protein>
    <recommendedName>
        <fullName evidence="5">Signal transduction histidine kinase subgroup 3 dimerisation and phosphoacceptor domain-containing protein</fullName>
    </recommendedName>
</protein>
<dbReference type="SUPFAM" id="SSF55874">
    <property type="entry name" value="ATPase domain of HSP90 chaperone/DNA topoisomerase II/histidine kinase"/>
    <property type="match status" value="1"/>
</dbReference>
<keyword evidence="1" id="KW-0808">Transferase</keyword>
<evidence type="ECO:0000313" key="7">
    <source>
        <dbReference type="Proteomes" id="UP000292373"/>
    </source>
</evidence>
<keyword evidence="4" id="KW-0812">Transmembrane</keyword>
<accession>A0A4Q9KBX8</accession>
<evidence type="ECO:0000256" key="4">
    <source>
        <dbReference type="SAM" id="Phobius"/>
    </source>
</evidence>
<sequence>MTDPAPAVRAKARMMPRWVARLGASGVPEATCGLFAFAYTEAFSDPTRVRSTLDVIIEIAICFFAGATGRWPRVGTLGVGACLLWMALTPAGISAAFFVLFIPIVSNGAHGRTILRDMAALLYFALALVRTVPLNTSVSDVAQTVVIWVILVGLAWGTGRTVSRLREEGKRQADLRAASLRSQRRSIARDLHDTVSYATTTMIMRAEQIKLRTTDDPELTQDLDFIISTGRRSVRDLRGMMETLRRNDPELDLEEDAPWRLVAVGDVIADRRAELAAHGYRLDVSADAEALDSLPSSVRETLAKLIVEATSNMVKHAGRGPCRLIIEVHDDMLEAVFTNPLRPGRDQRKAGHGLGIIGALERVEALGGELEATAASGTWILRAQLPLGG</sequence>
<feature type="transmembrane region" description="Helical" evidence="4">
    <location>
        <begin position="145"/>
        <end position="162"/>
    </location>
</feature>
<feature type="transmembrane region" description="Helical" evidence="4">
    <location>
        <begin position="18"/>
        <end position="39"/>
    </location>
</feature>
<dbReference type="InterPro" id="IPR011712">
    <property type="entry name" value="Sig_transdc_His_kin_sub3_dim/P"/>
</dbReference>
<evidence type="ECO:0000313" key="6">
    <source>
        <dbReference type="EMBL" id="TBT83349.1"/>
    </source>
</evidence>
<dbReference type="Gene3D" id="3.30.565.10">
    <property type="entry name" value="Histidine kinase-like ATPase, C-terminal domain"/>
    <property type="match status" value="1"/>
</dbReference>
<evidence type="ECO:0000256" key="2">
    <source>
        <dbReference type="ARBA" id="ARBA00022777"/>
    </source>
</evidence>
<keyword evidence="4" id="KW-0472">Membrane</keyword>
<dbReference type="GO" id="GO:0046983">
    <property type="term" value="F:protein dimerization activity"/>
    <property type="evidence" value="ECO:0007669"/>
    <property type="project" value="InterPro"/>
</dbReference>
<dbReference type="OrthoDB" id="3253720at2"/>
<dbReference type="AlphaFoldDB" id="A0A4Q9KBX8"/>
<dbReference type="InterPro" id="IPR050482">
    <property type="entry name" value="Sensor_HK_TwoCompSys"/>
</dbReference>
<dbReference type="InterPro" id="IPR036890">
    <property type="entry name" value="HATPase_C_sf"/>
</dbReference>
<name>A0A4Q9KBX8_9ACTN</name>
<evidence type="ECO:0000256" key="1">
    <source>
        <dbReference type="ARBA" id="ARBA00022679"/>
    </source>
</evidence>
<reference evidence="6 7" key="1">
    <citation type="submission" date="2019-01" db="EMBL/GenBank/DDBJ databases">
        <title>Lactibacter flavus gen. nov., sp. nov., a novel bacterium of the family Propionibacteriaceae isolated from raw milk and dairy products.</title>
        <authorList>
            <person name="Huptas C."/>
            <person name="Wenning M."/>
            <person name="Breitenwieser F."/>
            <person name="Doll E."/>
            <person name="Von Neubeck M."/>
            <person name="Busse H.-J."/>
            <person name="Scherer S."/>
        </authorList>
    </citation>
    <scope>NUCLEOTIDE SEQUENCE [LARGE SCALE GENOMIC DNA]</scope>
    <source>
        <strain evidence="6 7">KCTC 33808</strain>
    </source>
</reference>
<evidence type="ECO:0000256" key="3">
    <source>
        <dbReference type="ARBA" id="ARBA00023012"/>
    </source>
</evidence>
<dbReference type="PANTHER" id="PTHR24421">
    <property type="entry name" value="NITRATE/NITRITE SENSOR PROTEIN NARX-RELATED"/>
    <property type="match status" value="1"/>
</dbReference>
<keyword evidence="2" id="KW-0418">Kinase</keyword>
<comment type="caution">
    <text evidence="6">The sequence shown here is derived from an EMBL/GenBank/DDBJ whole genome shotgun (WGS) entry which is preliminary data.</text>
</comment>
<dbReference type="Gene3D" id="1.20.5.1930">
    <property type="match status" value="1"/>
</dbReference>
<dbReference type="GO" id="GO:0016020">
    <property type="term" value="C:membrane"/>
    <property type="evidence" value="ECO:0007669"/>
    <property type="project" value="InterPro"/>
</dbReference>
<proteinExistence type="predicted"/>
<keyword evidence="4" id="KW-1133">Transmembrane helix</keyword>
<keyword evidence="3" id="KW-0902">Two-component regulatory system</keyword>
<evidence type="ECO:0000259" key="5">
    <source>
        <dbReference type="Pfam" id="PF07730"/>
    </source>
</evidence>
<feature type="domain" description="Signal transduction histidine kinase subgroup 3 dimerisation and phosphoacceptor" evidence="5">
    <location>
        <begin position="184"/>
        <end position="246"/>
    </location>
</feature>
<dbReference type="GO" id="GO:0000155">
    <property type="term" value="F:phosphorelay sensor kinase activity"/>
    <property type="evidence" value="ECO:0007669"/>
    <property type="project" value="InterPro"/>
</dbReference>
<dbReference type="Proteomes" id="UP000292373">
    <property type="component" value="Unassembled WGS sequence"/>
</dbReference>
<dbReference type="EMBL" id="SDMQ01000012">
    <property type="protein sequence ID" value="TBT83349.1"/>
    <property type="molecule type" value="Genomic_DNA"/>
</dbReference>
<dbReference type="RefSeq" id="WP_131169175.1">
    <property type="nucleotide sequence ID" value="NZ_SDMQ01000012.1"/>
</dbReference>
<feature type="transmembrane region" description="Helical" evidence="4">
    <location>
        <begin position="114"/>
        <end position="133"/>
    </location>
</feature>
<gene>
    <name evidence="6" type="ORF">ET989_11720</name>
</gene>
<feature type="transmembrane region" description="Helical" evidence="4">
    <location>
        <begin position="77"/>
        <end position="102"/>
    </location>
</feature>
<keyword evidence="7" id="KW-1185">Reference proteome</keyword>
<organism evidence="6 7">
    <name type="scientific">Propioniciclava sinopodophylli</name>
    <dbReference type="NCBI Taxonomy" id="1837344"/>
    <lineage>
        <taxon>Bacteria</taxon>
        <taxon>Bacillati</taxon>
        <taxon>Actinomycetota</taxon>
        <taxon>Actinomycetes</taxon>
        <taxon>Propionibacteriales</taxon>
        <taxon>Propionibacteriaceae</taxon>
        <taxon>Propioniciclava</taxon>
    </lineage>
</organism>
<dbReference type="PANTHER" id="PTHR24421:SF58">
    <property type="entry name" value="SIGNAL TRANSDUCTION HISTIDINE-PROTEIN KINASE_PHOSPHATASE UHPB"/>
    <property type="match status" value="1"/>
</dbReference>
<dbReference type="Pfam" id="PF07730">
    <property type="entry name" value="HisKA_3"/>
    <property type="match status" value="1"/>
</dbReference>